<accession>A0A2S9XC51</accession>
<evidence type="ECO:0000313" key="1">
    <source>
        <dbReference type="EMBL" id="PRP90380.1"/>
    </source>
</evidence>
<dbReference type="AlphaFoldDB" id="A0A2S9XC51"/>
<gene>
    <name evidence="1" type="ORF">ENSA7_82650</name>
</gene>
<dbReference type="Proteomes" id="UP000238823">
    <property type="component" value="Unassembled WGS sequence"/>
</dbReference>
<dbReference type="EMBL" id="PVNL01000192">
    <property type="protein sequence ID" value="PRP90380.1"/>
    <property type="molecule type" value="Genomic_DNA"/>
</dbReference>
<name>A0A2S9XC51_9BACT</name>
<evidence type="ECO:0000313" key="2">
    <source>
        <dbReference type="Proteomes" id="UP000238823"/>
    </source>
</evidence>
<sequence length="203" mass="22025">MYSEAVSTPKIVCALSLGSFLVLVTGLVIGSDVWAGSLHDLPVPAAITQDTLDHARAFDGNYVFDGGQKQRDGVNEAIETSLAAINPMVRKLGRQRLQETNAIPKNLSIRVDDEAVAILFDGEGHRAQLDGTPHKTESKQGDKVKVSHRVRGTKLVELLDGVGGDRQNDFKLNAGGSRVTVQVKITSSHLPVPVEYQLTYKRK</sequence>
<proteinExistence type="predicted"/>
<reference evidence="1 2" key="1">
    <citation type="submission" date="2018-03" db="EMBL/GenBank/DDBJ databases">
        <title>Draft Genome Sequences of the Obligatory Marine Myxobacteria Enhygromyxa salina SWB007.</title>
        <authorList>
            <person name="Poehlein A."/>
            <person name="Moghaddam J.A."/>
            <person name="Harms H."/>
            <person name="Alanjari M."/>
            <person name="Koenig G.M."/>
            <person name="Daniel R."/>
            <person name="Schaeberle T.F."/>
        </authorList>
    </citation>
    <scope>NUCLEOTIDE SEQUENCE [LARGE SCALE GENOMIC DNA]</scope>
    <source>
        <strain evidence="1 2">SWB007</strain>
    </source>
</reference>
<protein>
    <submittedName>
        <fullName evidence="1">Uncharacterized protein</fullName>
    </submittedName>
</protein>
<comment type="caution">
    <text evidence="1">The sequence shown here is derived from an EMBL/GenBank/DDBJ whole genome shotgun (WGS) entry which is preliminary data.</text>
</comment>
<organism evidence="1 2">
    <name type="scientific">Enhygromyxa salina</name>
    <dbReference type="NCBI Taxonomy" id="215803"/>
    <lineage>
        <taxon>Bacteria</taxon>
        <taxon>Pseudomonadati</taxon>
        <taxon>Myxococcota</taxon>
        <taxon>Polyangia</taxon>
        <taxon>Nannocystales</taxon>
        <taxon>Nannocystaceae</taxon>
        <taxon>Enhygromyxa</taxon>
    </lineage>
</organism>